<dbReference type="KEGG" id="paln:B0W48_20155"/>
<gene>
    <name evidence="4" type="ORF">B0W48_20155</name>
</gene>
<accession>A0A1Q2H3D3</accession>
<feature type="chain" id="PRO_5012388239" description="Esterase" evidence="3">
    <location>
        <begin position="23"/>
        <end position="275"/>
    </location>
</feature>
<dbReference type="GO" id="GO:0016788">
    <property type="term" value="F:hydrolase activity, acting on ester bonds"/>
    <property type="evidence" value="ECO:0007669"/>
    <property type="project" value="TreeGrafter"/>
</dbReference>
<evidence type="ECO:0008006" key="6">
    <source>
        <dbReference type="Google" id="ProtNLM"/>
    </source>
</evidence>
<dbReference type="Gene3D" id="3.40.50.1820">
    <property type="entry name" value="alpha/beta hydrolase"/>
    <property type="match status" value="1"/>
</dbReference>
<dbReference type="PANTHER" id="PTHR40841:SF2">
    <property type="entry name" value="SIDEROPHORE-DEGRADING ESTERASE (EUROFUNG)"/>
    <property type="match status" value="1"/>
</dbReference>
<dbReference type="InterPro" id="IPR029058">
    <property type="entry name" value="AB_hydrolase_fold"/>
</dbReference>
<evidence type="ECO:0000256" key="1">
    <source>
        <dbReference type="ARBA" id="ARBA00005622"/>
    </source>
</evidence>
<sequence length="275" mass="31255">MKNKTLSLFAIICLTISAFSYAEKVKIEPFSIGETLTLNSTTLSQQRIINVYLPNSYQQNTEKHYPVIYLLDGSKDEDFIHIAGLVQFTSFSSINHMPESIVVGIANIDRKHDLTSASSHPLDIKDLPTHGGSKKFIHFINDELRPLINKTYRTNSTNTLIGQSLGGLFATDILFNHTAMFNHYVIISPSLWWADNELLNGPFEPKTFPQSVYIGVGKEGELMEGLARQLHKKIAPILNKKSQVQFKYFENLDYTETLHLAVYDAFKKVNYHQKK</sequence>
<keyword evidence="3" id="KW-0732">Signal</keyword>
<dbReference type="AlphaFoldDB" id="A0A1Q2H3D3"/>
<organism evidence="4 5">
    <name type="scientific">Pseudoalteromonas aliena</name>
    <dbReference type="NCBI Taxonomy" id="247523"/>
    <lineage>
        <taxon>Bacteria</taxon>
        <taxon>Pseudomonadati</taxon>
        <taxon>Pseudomonadota</taxon>
        <taxon>Gammaproteobacteria</taxon>
        <taxon>Alteromonadales</taxon>
        <taxon>Pseudoalteromonadaceae</taxon>
        <taxon>Pseudoalteromonas</taxon>
    </lineage>
</organism>
<dbReference type="InterPro" id="IPR052558">
    <property type="entry name" value="Siderophore_Hydrolase_D"/>
</dbReference>
<dbReference type="STRING" id="247523.B0W48_20155"/>
<name>A0A1Q2H3D3_9GAMM</name>
<evidence type="ECO:0000256" key="3">
    <source>
        <dbReference type="SAM" id="SignalP"/>
    </source>
</evidence>
<dbReference type="SUPFAM" id="SSF53474">
    <property type="entry name" value="alpha/beta-Hydrolases"/>
    <property type="match status" value="1"/>
</dbReference>
<dbReference type="EMBL" id="CP019628">
    <property type="protein sequence ID" value="AQQ01886.1"/>
    <property type="molecule type" value="Genomic_DNA"/>
</dbReference>
<proteinExistence type="inferred from homology"/>
<evidence type="ECO:0000313" key="5">
    <source>
        <dbReference type="Proteomes" id="UP000188243"/>
    </source>
</evidence>
<evidence type="ECO:0000313" key="4">
    <source>
        <dbReference type="EMBL" id="AQQ01886.1"/>
    </source>
</evidence>
<dbReference type="RefSeq" id="WP_077538686.1">
    <property type="nucleotide sequence ID" value="NZ_CP019628.1"/>
</dbReference>
<comment type="similarity">
    <text evidence="1">Belongs to the esterase D family.</text>
</comment>
<reference evidence="4 5" key="1">
    <citation type="submission" date="2017-02" db="EMBL/GenBank/DDBJ databases">
        <title>Complete genome sequence of the cold-active Pseudoalteromonas aliena strain EH1 isolated from Arctic seawater.</title>
        <authorList>
            <person name="Kim E."/>
            <person name="Heo E."/>
            <person name="Kim H."/>
            <person name="Kim D."/>
        </authorList>
    </citation>
    <scope>NUCLEOTIDE SEQUENCE [LARGE SCALE GENOMIC DNA]</scope>
    <source>
        <strain evidence="4 5">EH1</strain>
    </source>
</reference>
<dbReference type="Proteomes" id="UP000188243">
    <property type="component" value="Chromosome"/>
</dbReference>
<keyword evidence="2" id="KW-0378">Hydrolase</keyword>
<protein>
    <recommendedName>
        <fullName evidence="6">Esterase</fullName>
    </recommendedName>
</protein>
<feature type="signal peptide" evidence="3">
    <location>
        <begin position="1"/>
        <end position="22"/>
    </location>
</feature>
<evidence type="ECO:0000256" key="2">
    <source>
        <dbReference type="ARBA" id="ARBA00022801"/>
    </source>
</evidence>
<dbReference type="InterPro" id="IPR000801">
    <property type="entry name" value="Esterase-like"/>
</dbReference>
<dbReference type="Pfam" id="PF00756">
    <property type="entry name" value="Esterase"/>
    <property type="match status" value="1"/>
</dbReference>
<dbReference type="PANTHER" id="PTHR40841">
    <property type="entry name" value="SIDEROPHORE TRIACETYLFUSARININE C ESTERASE"/>
    <property type="match status" value="1"/>
</dbReference>